<organism evidence="3 4">
    <name type="scientific">Hypsizygus marmoreus</name>
    <name type="common">White beech mushroom</name>
    <name type="synonym">Agaricus marmoreus</name>
    <dbReference type="NCBI Taxonomy" id="39966"/>
    <lineage>
        <taxon>Eukaryota</taxon>
        <taxon>Fungi</taxon>
        <taxon>Dikarya</taxon>
        <taxon>Basidiomycota</taxon>
        <taxon>Agaricomycotina</taxon>
        <taxon>Agaricomycetes</taxon>
        <taxon>Agaricomycetidae</taxon>
        <taxon>Agaricales</taxon>
        <taxon>Tricholomatineae</taxon>
        <taxon>Lyophyllaceae</taxon>
        <taxon>Hypsizygus</taxon>
    </lineage>
</organism>
<reference evidence="3" key="1">
    <citation type="submission" date="2018-04" db="EMBL/GenBank/DDBJ databases">
        <title>Whole genome sequencing of Hypsizygus marmoreus.</title>
        <authorList>
            <person name="Choi I.-G."/>
            <person name="Min B."/>
            <person name="Kim J.-G."/>
            <person name="Kim S."/>
            <person name="Oh Y.-L."/>
            <person name="Kong W.-S."/>
            <person name="Park H."/>
            <person name="Jeong J."/>
            <person name="Song E.-S."/>
        </authorList>
    </citation>
    <scope>NUCLEOTIDE SEQUENCE [LARGE SCALE GENOMIC DNA]</scope>
    <source>
        <strain evidence="3">51987-8</strain>
    </source>
</reference>
<evidence type="ECO:0000259" key="2">
    <source>
        <dbReference type="Pfam" id="PF11274"/>
    </source>
</evidence>
<dbReference type="InterPro" id="IPR024500">
    <property type="entry name" value="DUF3074"/>
</dbReference>
<feature type="region of interest" description="Disordered" evidence="1">
    <location>
        <begin position="258"/>
        <end position="287"/>
    </location>
</feature>
<evidence type="ECO:0000256" key="1">
    <source>
        <dbReference type="SAM" id="MobiDB-lite"/>
    </source>
</evidence>
<evidence type="ECO:0000313" key="3">
    <source>
        <dbReference type="EMBL" id="RDB21985.1"/>
    </source>
</evidence>
<dbReference type="EMBL" id="LUEZ02000053">
    <property type="protein sequence ID" value="RDB21985.1"/>
    <property type="molecule type" value="Genomic_DNA"/>
</dbReference>
<dbReference type="Pfam" id="PF11274">
    <property type="entry name" value="DUF3074"/>
    <property type="match status" value="1"/>
</dbReference>
<feature type="domain" description="DUF3074" evidence="2">
    <location>
        <begin position="68"/>
        <end position="251"/>
    </location>
</feature>
<comment type="caution">
    <text evidence="3">The sequence shown here is derived from an EMBL/GenBank/DDBJ whole genome shotgun (WGS) entry which is preliminary data.</text>
</comment>
<gene>
    <name evidence="3" type="ORF">Hypma_010887</name>
</gene>
<sequence length="287" mass="32615">MTSKAHSHIPQTLSLVPVAPSNLPSIDVLVRDGRTAMDASVSWKGGKTFGDVKTFSYKEEGRGPVASWHCRVSRYHREDITFNQLWEQLGKTKRANEKRWVAVQFSCRRLAVIVRFNPTVKEATQIQCMSEWESIWSIYCTYPPPMSPRVFTELFVSHLNDYPTQKRTGNPDRITVSIPVDMSSAKDMTELEEKGVRARRVRVEMVEELDDGIIEWRLITCEDIGGILPRGCAERRMPRAIAKEVVAFMTWFRALPTKRKPKKDGQGTQGKGKGKGKGKVVQSIYNV</sequence>
<keyword evidence="4" id="KW-1185">Reference proteome</keyword>
<dbReference type="Proteomes" id="UP000076154">
    <property type="component" value="Unassembled WGS sequence"/>
</dbReference>
<accession>A0A369JNN1</accession>
<dbReference type="SUPFAM" id="SSF55961">
    <property type="entry name" value="Bet v1-like"/>
    <property type="match status" value="1"/>
</dbReference>
<dbReference type="InParanoid" id="A0A369JNN1"/>
<name>A0A369JNN1_HYPMA</name>
<dbReference type="PANTHER" id="PTHR40370">
    <property type="entry name" value="EXPRESSED PROTEIN"/>
    <property type="match status" value="1"/>
</dbReference>
<evidence type="ECO:0000313" key="4">
    <source>
        <dbReference type="Proteomes" id="UP000076154"/>
    </source>
</evidence>
<protein>
    <recommendedName>
        <fullName evidence="2">DUF3074 domain-containing protein</fullName>
    </recommendedName>
</protein>
<proteinExistence type="predicted"/>
<dbReference type="OrthoDB" id="6423603at2759"/>
<dbReference type="PANTHER" id="PTHR40370:SF1">
    <property type="entry name" value="DUF3074 DOMAIN-CONTAINING PROTEIN"/>
    <property type="match status" value="1"/>
</dbReference>
<dbReference type="AlphaFoldDB" id="A0A369JNN1"/>